<name>S7MXA0_MYOBR</name>
<dbReference type="EMBL" id="KE162632">
    <property type="protein sequence ID" value="EPQ09084.1"/>
    <property type="molecule type" value="Genomic_DNA"/>
</dbReference>
<dbReference type="AlphaFoldDB" id="S7MXA0"/>
<protein>
    <submittedName>
        <fullName evidence="1">Rho guanine nucleotide exchange factor 3</fullName>
    </submittedName>
</protein>
<sequence length="61" mass="6762">MVAKDYPFYLSVKRANCSLEMPPASSPAKDAELRAGCSKTPRCCVLGPKCRRVLLRMCVDQ</sequence>
<proteinExistence type="predicted"/>
<organism evidence="1 2">
    <name type="scientific">Myotis brandtii</name>
    <name type="common">Brandt's bat</name>
    <dbReference type="NCBI Taxonomy" id="109478"/>
    <lineage>
        <taxon>Eukaryota</taxon>
        <taxon>Metazoa</taxon>
        <taxon>Chordata</taxon>
        <taxon>Craniata</taxon>
        <taxon>Vertebrata</taxon>
        <taxon>Euteleostomi</taxon>
        <taxon>Mammalia</taxon>
        <taxon>Eutheria</taxon>
        <taxon>Laurasiatheria</taxon>
        <taxon>Chiroptera</taxon>
        <taxon>Yangochiroptera</taxon>
        <taxon>Vespertilionidae</taxon>
        <taxon>Myotis</taxon>
    </lineage>
</organism>
<evidence type="ECO:0000313" key="1">
    <source>
        <dbReference type="EMBL" id="EPQ09084.1"/>
    </source>
</evidence>
<keyword evidence="2" id="KW-1185">Reference proteome</keyword>
<gene>
    <name evidence="1" type="ORF">D623_10027614</name>
</gene>
<dbReference type="Proteomes" id="UP000052978">
    <property type="component" value="Unassembled WGS sequence"/>
</dbReference>
<reference evidence="1 2" key="1">
    <citation type="journal article" date="2013" name="Nat. Commun.">
        <title>Genome analysis reveals insights into physiology and longevity of the Brandt's bat Myotis brandtii.</title>
        <authorList>
            <person name="Seim I."/>
            <person name="Fang X."/>
            <person name="Xiong Z."/>
            <person name="Lobanov A.V."/>
            <person name="Huang Z."/>
            <person name="Ma S."/>
            <person name="Feng Y."/>
            <person name="Turanov A.A."/>
            <person name="Zhu Y."/>
            <person name="Lenz T.L."/>
            <person name="Gerashchenko M.V."/>
            <person name="Fan D."/>
            <person name="Hee Yim S."/>
            <person name="Yao X."/>
            <person name="Jordan D."/>
            <person name="Xiong Y."/>
            <person name="Ma Y."/>
            <person name="Lyapunov A.N."/>
            <person name="Chen G."/>
            <person name="Kulakova O.I."/>
            <person name="Sun Y."/>
            <person name="Lee S.G."/>
            <person name="Bronson R.T."/>
            <person name="Moskalev A.A."/>
            <person name="Sunyaev S.R."/>
            <person name="Zhang G."/>
            <person name="Krogh A."/>
            <person name="Wang J."/>
            <person name="Gladyshev V.N."/>
        </authorList>
    </citation>
    <scope>NUCLEOTIDE SEQUENCE [LARGE SCALE GENOMIC DNA]</scope>
</reference>
<accession>S7MXA0</accession>
<evidence type="ECO:0000313" key="2">
    <source>
        <dbReference type="Proteomes" id="UP000052978"/>
    </source>
</evidence>